<keyword evidence="1" id="KW-0408">Iron</keyword>
<organism evidence="3">
    <name type="scientific">marine sediment metagenome</name>
    <dbReference type="NCBI Taxonomy" id="412755"/>
    <lineage>
        <taxon>unclassified sequences</taxon>
        <taxon>metagenomes</taxon>
        <taxon>ecological metagenomes</taxon>
    </lineage>
</organism>
<sequence length="35" mass="3470">MGADSHTCTYGAINVFATGVGSCDLAIVLAIGKGR</sequence>
<accession>X1NMY0</accession>
<dbReference type="AlphaFoldDB" id="X1NMY0"/>
<keyword evidence="2" id="KW-0812">Transmembrane</keyword>
<evidence type="ECO:0008006" key="4">
    <source>
        <dbReference type="Google" id="ProtNLM"/>
    </source>
</evidence>
<proteinExistence type="predicted"/>
<evidence type="ECO:0000256" key="1">
    <source>
        <dbReference type="ARBA" id="ARBA00023004"/>
    </source>
</evidence>
<reference evidence="3" key="1">
    <citation type="journal article" date="2014" name="Front. Microbiol.">
        <title>High frequency of phylogenetically diverse reductive dehalogenase-homologous genes in deep subseafloor sedimentary metagenomes.</title>
        <authorList>
            <person name="Kawai M."/>
            <person name="Futagami T."/>
            <person name="Toyoda A."/>
            <person name="Takaki Y."/>
            <person name="Nishi S."/>
            <person name="Hori S."/>
            <person name="Arai W."/>
            <person name="Tsubouchi T."/>
            <person name="Morono Y."/>
            <person name="Uchiyama I."/>
            <person name="Ito T."/>
            <person name="Fujiyama A."/>
            <person name="Inagaki F."/>
            <person name="Takami H."/>
        </authorList>
    </citation>
    <scope>NUCLEOTIDE SEQUENCE</scope>
    <source>
        <strain evidence="3">Expedition CK06-06</strain>
    </source>
</reference>
<comment type="caution">
    <text evidence="3">The sequence shown here is derived from an EMBL/GenBank/DDBJ whole genome shotgun (WGS) entry which is preliminary data.</text>
</comment>
<dbReference type="Gene3D" id="3.30.499.10">
    <property type="entry name" value="Aconitase, domain 3"/>
    <property type="match status" value="1"/>
</dbReference>
<dbReference type="EMBL" id="BARV01013984">
    <property type="protein sequence ID" value="GAI28160.1"/>
    <property type="molecule type" value="Genomic_DNA"/>
</dbReference>
<evidence type="ECO:0000313" key="3">
    <source>
        <dbReference type="EMBL" id="GAI28160.1"/>
    </source>
</evidence>
<dbReference type="InterPro" id="IPR036008">
    <property type="entry name" value="Aconitase_4Fe-4S_dom"/>
</dbReference>
<name>X1NMY0_9ZZZZ</name>
<keyword evidence="2" id="KW-0472">Membrane</keyword>
<feature type="non-terminal residue" evidence="3">
    <location>
        <position position="35"/>
    </location>
</feature>
<gene>
    <name evidence="3" type="ORF">S06H3_24816</name>
</gene>
<dbReference type="InterPro" id="IPR015931">
    <property type="entry name" value="Acnase/IPM_dHydase_lsu_aba_1/3"/>
</dbReference>
<protein>
    <recommendedName>
        <fullName evidence="4">Aconitase/3-isopropylmalate dehydratase large subunit alpha/beta/alpha domain-containing protein</fullName>
    </recommendedName>
</protein>
<feature type="transmembrane region" description="Helical" evidence="2">
    <location>
        <begin position="12"/>
        <end position="32"/>
    </location>
</feature>
<evidence type="ECO:0000256" key="2">
    <source>
        <dbReference type="SAM" id="Phobius"/>
    </source>
</evidence>
<dbReference type="SUPFAM" id="SSF53732">
    <property type="entry name" value="Aconitase iron-sulfur domain"/>
    <property type="match status" value="1"/>
</dbReference>
<keyword evidence="2" id="KW-1133">Transmembrane helix</keyword>